<proteinExistence type="predicted"/>
<evidence type="ECO:0000313" key="2">
    <source>
        <dbReference type="EMBL" id="SVA79761.1"/>
    </source>
</evidence>
<feature type="transmembrane region" description="Helical" evidence="1">
    <location>
        <begin position="20"/>
        <end position="39"/>
    </location>
</feature>
<organism evidence="2">
    <name type="scientific">marine metagenome</name>
    <dbReference type="NCBI Taxonomy" id="408172"/>
    <lineage>
        <taxon>unclassified sequences</taxon>
        <taxon>metagenomes</taxon>
        <taxon>ecological metagenomes</taxon>
    </lineage>
</organism>
<name>A0A381YT04_9ZZZZ</name>
<evidence type="ECO:0000256" key="1">
    <source>
        <dbReference type="SAM" id="Phobius"/>
    </source>
</evidence>
<evidence type="ECO:0008006" key="3">
    <source>
        <dbReference type="Google" id="ProtNLM"/>
    </source>
</evidence>
<dbReference type="EMBL" id="UINC01018909">
    <property type="protein sequence ID" value="SVA79761.1"/>
    <property type="molecule type" value="Genomic_DNA"/>
</dbReference>
<keyword evidence="1" id="KW-1133">Transmembrane helix</keyword>
<dbReference type="AlphaFoldDB" id="A0A381YT04"/>
<accession>A0A381YT04</accession>
<keyword evidence="1" id="KW-0812">Transmembrane</keyword>
<sequence length="59" mass="6239">MNSDTGPYLSLNQWRMSKLSRATIATIIIFATSMASVGAKQQGFRTVVIDPGHGGAEVG</sequence>
<feature type="non-terminal residue" evidence="2">
    <location>
        <position position="59"/>
    </location>
</feature>
<gene>
    <name evidence="2" type="ORF">METZ01_LOCUS132615</name>
</gene>
<protein>
    <recommendedName>
        <fullName evidence="3">MurNAc-LAA domain-containing protein</fullName>
    </recommendedName>
</protein>
<reference evidence="2" key="1">
    <citation type="submission" date="2018-05" db="EMBL/GenBank/DDBJ databases">
        <authorList>
            <person name="Lanie J.A."/>
            <person name="Ng W.-L."/>
            <person name="Kazmierczak K.M."/>
            <person name="Andrzejewski T.M."/>
            <person name="Davidsen T.M."/>
            <person name="Wayne K.J."/>
            <person name="Tettelin H."/>
            <person name="Glass J.I."/>
            <person name="Rusch D."/>
            <person name="Podicherti R."/>
            <person name="Tsui H.-C.T."/>
            <person name="Winkler M.E."/>
        </authorList>
    </citation>
    <scope>NUCLEOTIDE SEQUENCE</scope>
</reference>
<keyword evidence="1" id="KW-0472">Membrane</keyword>